<dbReference type="OrthoDB" id="8962942at2759"/>
<dbReference type="Proteomes" id="UP000094444">
    <property type="component" value="Unassembled WGS sequence"/>
</dbReference>
<dbReference type="InterPro" id="IPR008709">
    <property type="entry name" value="Neurochondrin"/>
</dbReference>
<dbReference type="EMBL" id="MAVT02001657">
    <property type="protein sequence ID" value="POS70385.1"/>
    <property type="molecule type" value="Genomic_DNA"/>
</dbReference>
<sequence length="669" mass="73543">MAAEASSQAGVAQDAKMSDDSSNKADAGVTIQRIQELLKTKNDTSRFVGLALLKSVLDNSLQLREDEEAVTTLWHSVSPKFLDRLLRSGAKEGPSPKDARDMIDIAVGVVHIFSVLLPDESKREPSLVGRIPALVSVILHRHVVISSPHLERVLTRRRSSKETTQLVLQTLLTLVSRVEGAKEFVAVDDVSSLVEIAPSQPLALDILLYAYAQSAAFTEDRTSMQSKVDNIIQGLVASFKGTDAVTLLAFLAELLRRLSPEWLPQNPVWLKTITVFIRNRVTSKPTAAGRAAYTNLAATLLQIYPAAASRLLFTDEGKSEKPFPYLLVNLILVDLRSSFPNLLGQLNDPKYESISKRIASAFDVVSAFIGFLVRFLEDESLENAISLMMAPEFLFKLRQSISETLSLAIEYLRDRWDGAEAGAMGLHPDARLGAANTSQGSHFTLSWDSKIDRANQDPLILAAVRTLALWLREDENDMLRKEATGLTDMFMDLYKSSADAGARLDFRRPVLVALEGTTVVEEGVAALLDHNGWEILTKDLLMILRSTSSASNEEDAGRGIEIVRVLIPTVEGESPSSREAWMAVVTAVAGWDVPDAEQPPVVYEFQVAVLQLVAALMVNTHAGMRRRYVHSISAVLGIVEQLMGKIIEVHDESLEDSLRDVEITLSGLR</sequence>
<evidence type="ECO:0008006" key="4">
    <source>
        <dbReference type="Google" id="ProtNLM"/>
    </source>
</evidence>
<evidence type="ECO:0000313" key="2">
    <source>
        <dbReference type="EMBL" id="POS70385.1"/>
    </source>
</evidence>
<dbReference type="InParanoid" id="A0A2P5HJF2"/>
<dbReference type="Pfam" id="PF05536">
    <property type="entry name" value="Neurochondrin"/>
    <property type="match status" value="1"/>
</dbReference>
<dbReference type="STRING" id="158607.A0A2P5HJF2"/>
<keyword evidence="3" id="KW-1185">Reference proteome</keyword>
<feature type="compositionally biased region" description="Polar residues" evidence="1">
    <location>
        <begin position="1"/>
        <end position="10"/>
    </location>
</feature>
<dbReference type="AlphaFoldDB" id="A0A2P5HJF2"/>
<reference evidence="2" key="1">
    <citation type="submission" date="2017-09" db="EMBL/GenBank/DDBJ databases">
        <title>Polyketide synthases of a Diaporthe helianthi virulent isolate.</title>
        <authorList>
            <person name="Baroncelli R."/>
        </authorList>
    </citation>
    <scope>NUCLEOTIDE SEQUENCE [LARGE SCALE GENOMIC DNA]</scope>
    <source>
        <strain evidence="2">7/96</strain>
    </source>
</reference>
<feature type="region of interest" description="Disordered" evidence="1">
    <location>
        <begin position="1"/>
        <end position="26"/>
    </location>
</feature>
<accession>A0A2P5HJF2</accession>
<evidence type="ECO:0000256" key="1">
    <source>
        <dbReference type="SAM" id="MobiDB-lite"/>
    </source>
</evidence>
<evidence type="ECO:0000313" key="3">
    <source>
        <dbReference type="Proteomes" id="UP000094444"/>
    </source>
</evidence>
<proteinExistence type="predicted"/>
<organism evidence="2 3">
    <name type="scientific">Diaporthe helianthi</name>
    <dbReference type="NCBI Taxonomy" id="158607"/>
    <lineage>
        <taxon>Eukaryota</taxon>
        <taxon>Fungi</taxon>
        <taxon>Dikarya</taxon>
        <taxon>Ascomycota</taxon>
        <taxon>Pezizomycotina</taxon>
        <taxon>Sordariomycetes</taxon>
        <taxon>Sordariomycetidae</taxon>
        <taxon>Diaporthales</taxon>
        <taxon>Diaporthaceae</taxon>
        <taxon>Diaporthe</taxon>
    </lineage>
</organism>
<comment type="caution">
    <text evidence="2">The sequence shown here is derived from an EMBL/GenBank/DDBJ whole genome shotgun (WGS) entry which is preliminary data.</text>
</comment>
<protein>
    <recommendedName>
        <fullName evidence="4">DUF1941 family protein</fullName>
    </recommendedName>
</protein>
<dbReference type="PANTHER" id="PTHR13109:SF7">
    <property type="entry name" value="NEUROCHONDRIN"/>
    <property type="match status" value="1"/>
</dbReference>
<dbReference type="PANTHER" id="PTHR13109">
    <property type="entry name" value="NEUROCHONDRIN"/>
    <property type="match status" value="1"/>
</dbReference>
<gene>
    <name evidence="2" type="ORF">DHEL01_v211222</name>
</gene>
<name>A0A2P5HJF2_DIAHE</name>